<keyword evidence="1" id="KW-0732">Signal</keyword>
<accession>A0AA37KCG6</accession>
<proteinExistence type="predicted"/>
<dbReference type="AlphaFoldDB" id="A0AA37KCG6"/>
<dbReference type="EMBL" id="WNDA01000068">
    <property type="protein sequence ID" value="MTU71417.1"/>
    <property type="molecule type" value="Genomic_DNA"/>
</dbReference>
<feature type="signal peptide" evidence="1">
    <location>
        <begin position="1"/>
        <end position="18"/>
    </location>
</feature>
<feature type="chain" id="PRO_5044704474" description="NVEALA protein" evidence="1">
    <location>
        <begin position="19"/>
        <end position="77"/>
    </location>
</feature>
<evidence type="ECO:0000256" key="1">
    <source>
        <dbReference type="SAM" id="SignalP"/>
    </source>
</evidence>
<evidence type="ECO:0000313" key="2">
    <source>
        <dbReference type="EMBL" id="GKH72745.1"/>
    </source>
</evidence>
<evidence type="ECO:0008006" key="8">
    <source>
        <dbReference type="Google" id="ProtNLM"/>
    </source>
</evidence>
<evidence type="ECO:0000313" key="6">
    <source>
        <dbReference type="Proteomes" id="UP000448908"/>
    </source>
</evidence>
<name>A0AA37KCG6_9BACT</name>
<evidence type="ECO:0000313" key="3">
    <source>
        <dbReference type="EMBL" id="MTU41865.1"/>
    </source>
</evidence>
<dbReference type="Proteomes" id="UP000448908">
    <property type="component" value="Unassembled WGS sequence"/>
</dbReference>
<dbReference type="Proteomes" id="UP001055114">
    <property type="component" value="Unassembled WGS sequence"/>
</dbReference>
<dbReference type="InterPro" id="IPR025905">
    <property type="entry name" value="NVEALA"/>
</dbReference>
<reference evidence="2" key="2">
    <citation type="submission" date="2022-01" db="EMBL/GenBank/DDBJ databases">
        <title>Novel bile acid biosynthetic pathways are enriched in the microbiome of centenarians.</title>
        <authorList>
            <person name="Sato Y."/>
            <person name="Atarashi K."/>
            <person name="Plichta R.D."/>
            <person name="Arai Y."/>
            <person name="Sasajima S."/>
            <person name="Kearney M.S."/>
            <person name="Suda W."/>
            <person name="Takeshita K."/>
            <person name="Sasaki T."/>
            <person name="Okamoto S."/>
            <person name="Skelly N.A."/>
            <person name="Okamura Y."/>
            <person name="Vlamakis H."/>
            <person name="Li Y."/>
            <person name="Tanoue T."/>
            <person name="Takei H."/>
            <person name="Nittono H."/>
            <person name="Narushima S."/>
            <person name="Irie J."/>
            <person name="Itoh H."/>
            <person name="Moriya K."/>
            <person name="Sugiura Y."/>
            <person name="Suematsu M."/>
            <person name="Moritoki N."/>
            <person name="Shibata S."/>
            <person name="Littman R.D."/>
            <person name="Fischbach A.M."/>
            <person name="Uwamino Y."/>
            <person name="Inoue T."/>
            <person name="Honda A."/>
            <person name="Hattori M."/>
            <person name="Murai T."/>
            <person name="Xavier J.R."/>
            <person name="Hirose N."/>
            <person name="Honda K."/>
        </authorList>
    </citation>
    <scope>NUCLEOTIDE SEQUENCE</scope>
    <source>
        <strain evidence="2">CE91-St3</strain>
    </source>
</reference>
<gene>
    <name evidence="2" type="ORF">CE91St3_26080</name>
    <name evidence="3" type="ORF">GMD82_20990</name>
    <name evidence="4" type="ORF">GMD92_20815</name>
</gene>
<evidence type="ECO:0000313" key="4">
    <source>
        <dbReference type="EMBL" id="MTU71417.1"/>
    </source>
</evidence>
<protein>
    <recommendedName>
        <fullName evidence="8">NVEALA protein</fullName>
    </recommendedName>
</protein>
<reference evidence="5 6" key="1">
    <citation type="journal article" date="2019" name="Nat. Med.">
        <title>A library of human gut bacterial isolates paired with longitudinal multiomics data enables mechanistic microbiome research.</title>
        <authorList>
            <person name="Poyet M."/>
            <person name="Groussin M."/>
            <person name="Gibbons S.M."/>
            <person name="Avila-Pacheco J."/>
            <person name="Jiang X."/>
            <person name="Kearney S.M."/>
            <person name="Perrotta A.R."/>
            <person name="Berdy B."/>
            <person name="Zhao S."/>
            <person name="Lieberman T.D."/>
            <person name="Swanson P.K."/>
            <person name="Smith M."/>
            <person name="Roesemann S."/>
            <person name="Alexander J.E."/>
            <person name="Rich S.A."/>
            <person name="Livny J."/>
            <person name="Vlamakis H."/>
            <person name="Clish C."/>
            <person name="Bullock K."/>
            <person name="Deik A."/>
            <person name="Scott J."/>
            <person name="Pierce K.A."/>
            <person name="Xavier R.J."/>
            <person name="Alm E.J."/>
        </authorList>
    </citation>
    <scope>NUCLEOTIDE SEQUENCE [LARGE SCALE GENOMIC DNA]</scope>
    <source>
        <strain evidence="4 6">BIOML-A16</strain>
        <strain evidence="3 5">BIOML-A29</strain>
    </source>
</reference>
<sequence length="77" mass="8264">MGTKILGVIAFAAIAAAAAGWNYQQNKQEVELSDLALANVEALARGESGRDRCDDFTTMTCLSNGHTYYNMYPACGL</sequence>
<dbReference type="EMBL" id="WNCN01000063">
    <property type="protein sequence ID" value="MTU41865.1"/>
    <property type="molecule type" value="Genomic_DNA"/>
</dbReference>
<comment type="caution">
    <text evidence="2">The sequence shown here is derived from an EMBL/GenBank/DDBJ whole genome shotgun (WGS) entry which is preliminary data.</text>
</comment>
<dbReference type="EMBL" id="BQNZ01000002">
    <property type="protein sequence ID" value="GKH72745.1"/>
    <property type="molecule type" value="Genomic_DNA"/>
</dbReference>
<dbReference type="RefSeq" id="WP_005640599.1">
    <property type="nucleotide sequence ID" value="NZ_BAABYG010000001.1"/>
</dbReference>
<dbReference type="Proteomes" id="UP000434916">
    <property type="component" value="Unassembled WGS sequence"/>
</dbReference>
<dbReference type="Pfam" id="PF14055">
    <property type="entry name" value="NVEALA"/>
    <property type="match status" value="1"/>
</dbReference>
<keyword evidence="5" id="KW-1185">Reference proteome</keyword>
<evidence type="ECO:0000313" key="7">
    <source>
        <dbReference type="Proteomes" id="UP001055114"/>
    </source>
</evidence>
<evidence type="ECO:0000313" key="5">
    <source>
        <dbReference type="Proteomes" id="UP000434916"/>
    </source>
</evidence>
<dbReference type="GeneID" id="49203455"/>
<organism evidence="2 7">
    <name type="scientific">Parabacteroides merdae</name>
    <dbReference type="NCBI Taxonomy" id="46503"/>
    <lineage>
        <taxon>Bacteria</taxon>
        <taxon>Pseudomonadati</taxon>
        <taxon>Bacteroidota</taxon>
        <taxon>Bacteroidia</taxon>
        <taxon>Bacteroidales</taxon>
        <taxon>Tannerellaceae</taxon>
        <taxon>Parabacteroides</taxon>
    </lineage>
</organism>